<dbReference type="InterPro" id="IPR000569">
    <property type="entry name" value="HECT_dom"/>
</dbReference>
<evidence type="ECO:0000256" key="7">
    <source>
        <dbReference type="PIRSR" id="PIRSR001569-1"/>
    </source>
</evidence>
<accession>A0A564YA85</accession>
<feature type="domain" description="WW" evidence="11">
    <location>
        <begin position="272"/>
        <end position="306"/>
    </location>
</feature>
<dbReference type="SMART" id="SM00239">
    <property type="entry name" value="C2"/>
    <property type="match status" value="1"/>
</dbReference>
<dbReference type="Gene3D" id="2.60.40.150">
    <property type="entry name" value="C2 domain"/>
    <property type="match status" value="1"/>
</dbReference>
<dbReference type="PROSITE" id="PS01159">
    <property type="entry name" value="WW_DOMAIN_1"/>
    <property type="match status" value="2"/>
</dbReference>
<dbReference type="InterPro" id="IPR036020">
    <property type="entry name" value="WW_dom_sf"/>
</dbReference>
<keyword evidence="5 6" id="KW-0833">Ubl conjugation pathway</keyword>
<evidence type="ECO:0000256" key="9">
    <source>
        <dbReference type="SAM" id="MobiDB-lite"/>
    </source>
</evidence>
<keyword evidence="4" id="KW-0677">Repeat</keyword>
<dbReference type="PIRSF" id="PIRSF001569">
    <property type="entry name" value="E3_ub_ligase_SMURF1"/>
    <property type="match status" value="1"/>
</dbReference>
<comment type="catalytic activity">
    <reaction evidence="1 6">
        <text>S-ubiquitinyl-[E2 ubiquitin-conjugating enzyme]-L-cysteine + [acceptor protein]-L-lysine = [E2 ubiquitin-conjugating enzyme]-L-cysteine + N(6)-ubiquitinyl-[acceptor protein]-L-lysine.</text>
        <dbReference type="EC" id="2.3.2.26"/>
    </reaction>
</comment>
<dbReference type="FunFam" id="3.90.1750.10:FF:000079">
    <property type="entry name" value="E3 ubiquitin-protein ligase"/>
    <property type="match status" value="1"/>
</dbReference>
<feature type="domain" description="WW" evidence="11">
    <location>
        <begin position="313"/>
        <end position="346"/>
    </location>
</feature>
<evidence type="ECO:0000256" key="5">
    <source>
        <dbReference type="ARBA" id="ARBA00022786"/>
    </source>
</evidence>
<dbReference type="FunFam" id="3.30.2410.10:FF:000002">
    <property type="entry name" value="E3 ubiquitin-protein ligase HECW2"/>
    <property type="match status" value="1"/>
</dbReference>
<dbReference type="Gene3D" id="3.30.2160.10">
    <property type="entry name" value="Hect, E3 ligase catalytic domain"/>
    <property type="match status" value="1"/>
</dbReference>
<dbReference type="SUPFAM" id="SSF56204">
    <property type="entry name" value="Hect, E3 ligase catalytic domain"/>
    <property type="match status" value="1"/>
</dbReference>
<dbReference type="FunFam" id="3.30.2160.10:FF:000001">
    <property type="entry name" value="E3 ubiquitin-protein ligase NEDD4-like"/>
    <property type="match status" value="1"/>
</dbReference>
<evidence type="ECO:0000256" key="2">
    <source>
        <dbReference type="ARBA" id="ARBA00004906"/>
    </source>
</evidence>
<dbReference type="GO" id="GO:0061630">
    <property type="term" value="F:ubiquitin protein ligase activity"/>
    <property type="evidence" value="ECO:0007669"/>
    <property type="project" value="UniProtKB-EC"/>
</dbReference>
<dbReference type="EMBL" id="CABIJS010000111">
    <property type="protein sequence ID" value="VUZ43444.1"/>
    <property type="molecule type" value="Genomic_DNA"/>
</dbReference>
<dbReference type="InterPro" id="IPR035892">
    <property type="entry name" value="C2_domain_sf"/>
</dbReference>
<evidence type="ECO:0000313" key="13">
    <source>
        <dbReference type="EMBL" id="VUZ43444.1"/>
    </source>
</evidence>
<feature type="region of interest" description="Disordered" evidence="9">
    <location>
        <begin position="223"/>
        <end position="268"/>
    </location>
</feature>
<dbReference type="Gene3D" id="3.90.1750.10">
    <property type="entry name" value="Hect, E3 ligase catalytic domains"/>
    <property type="match status" value="1"/>
</dbReference>
<evidence type="ECO:0000256" key="1">
    <source>
        <dbReference type="ARBA" id="ARBA00000885"/>
    </source>
</evidence>
<evidence type="ECO:0000256" key="3">
    <source>
        <dbReference type="ARBA" id="ARBA00022679"/>
    </source>
</evidence>
<dbReference type="PANTHER" id="PTHR11254">
    <property type="entry name" value="HECT DOMAIN UBIQUITIN-PROTEIN LIGASE"/>
    <property type="match status" value="1"/>
</dbReference>
<evidence type="ECO:0000256" key="4">
    <source>
        <dbReference type="ARBA" id="ARBA00022737"/>
    </source>
</evidence>
<feature type="compositionally biased region" description="Basic and acidic residues" evidence="9">
    <location>
        <begin position="246"/>
        <end position="268"/>
    </location>
</feature>
<dbReference type="Proteomes" id="UP000321570">
    <property type="component" value="Unassembled WGS sequence"/>
</dbReference>
<dbReference type="SMART" id="SM00456">
    <property type="entry name" value="WW"/>
    <property type="match status" value="2"/>
</dbReference>
<dbReference type="GO" id="GO:0043161">
    <property type="term" value="P:proteasome-mediated ubiquitin-dependent protein catabolic process"/>
    <property type="evidence" value="ECO:0007669"/>
    <property type="project" value="TreeGrafter"/>
</dbReference>
<reference evidence="13 14" key="1">
    <citation type="submission" date="2019-07" db="EMBL/GenBank/DDBJ databases">
        <authorList>
            <person name="Jastrzebski P J."/>
            <person name="Paukszto L."/>
            <person name="Jastrzebski P J."/>
        </authorList>
    </citation>
    <scope>NUCLEOTIDE SEQUENCE [LARGE SCALE GENOMIC DNA]</scope>
    <source>
        <strain evidence="13 14">WMS-il1</strain>
    </source>
</reference>
<feature type="compositionally biased region" description="Polar residues" evidence="9">
    <location>
        <begin position="170"/>
        <end position="204"/>
    </location>
</feature>
<feature type="domain" description="C2" evidence="10">
    <location>
        <begin position="1"/>
        <end position="107"/>
    </location>
</feature>
<keyword evidence="14" id="KW-1185">Reference proteome</keyword>
<dbReference type="CDD" id="cd00078">
    <property type="entry name" value="HECTc"/>
    <property type="match status" value="1"/>
</dbReference>
<dbReference type="EC" id="2.3.2.26" evidence="6"/>
<feature type="region of interest" description="Disordered" evidence="9">
    <location>
        <begin position="166"/>
        <end position="204"/>
    </location>
</feature>
<dbReference type="Pfam" id="PF00397">
    <property type="entry name" value="WW"/>
    <property type="match status" value="2"/>
</dbReference>
<dbReference type="SUPFAM" id="SSF51045">
    <property type="entry name" value="WW domain"/>
    <property type="match status" value="2"/>
</dbReference>
<dbReference type="PANTHER" id="PTHR11254:SF429">
    <property type="entry name" value="E3 UBIQUITIN-PROTEIN LIGASE SU(DX)"/>
    <property type="match status" value="1"/>
</dbReference>
<dbReference type="Gene3D" id="3.30.2410.10">
    <property type="entry name" value="Hect, E3 ligase catalytic domain"/>
    <property type="match status" value="1"/>
</dbReference>
<proteinExistence type="predicted"/>
<evidence type="ECO:0000256" key="8">
    <source>
        <dbReference type="PROSITE-ProRule" id="PRU00104"/>
    </source>
</evidence>
<evidence type="ECO:0000259" key="12">
    <source>
        <dbReference type="PROSITE" id="PS50237"/>
    </source>
</evidence>
<dbReference type="AlphaFoldDB" id="A0A564YA85"/>
<dbReference type="Pfam" id="PF00632">
    <property type="entry name" value="HECT"/>
    <property type="match status" value="1"/>
</dbReference>
<dbReference type="SUPFAM" id="SSF49562">
    <property type="entry name" value="C2 domain (Calcium/lipid-binding domain, CaLB)"/>
    <property type="match status" value="1"/>
</dbReference>
<dbReference type="InterPro" id="IPR050409">
    <property type="entry name" value="E3_ubiq-protein_ligase"/>
</dbReference>
<dbReference type="PROSITE" id="PS50020">
    <property type="entry name" value="WW_DOMAIN_2"/>
    <property type="match status" value="2"/>
</dbReference>
<protein>
    <recommendedName>
        <fullName evidence="6">E3 ubiquitin-protein ligase</fullName>
        <ecNumber evidence="6">2.3.2.26</ecNumber>
    </recommendedName>
</protein>
<dbReference type="PROSITE" id="PS50237">
    <property type="entry name" value="HECT"/>
    <property type="match status" value="1"/>
</dbReference>
<dbReference type="Gene3D" id="2.20.70.10">
    <property type="match status" value="1"/>
</dbReference>
<dbReference type="InterPro" id="IPR001202">
    <property type="entry name" value="WW_dom"/>
</dbReference>
<dbReference type="GO" id="GO:0005737">
    <property type="term" value="C:cytoplasm"/>
    <property type="evidence" value="ECO:0007669"/>
    <property type="project" value="UniProtKB-ARBA"/>
</dbReference>
<gene>
    <name evidence="13" type="ORF">WMSIL1_LOCUS4050</name>
</gene>
<evidence type="ECO:0000313" key="14">
    <source>
        <dbReference type="Proteomes" id="UP000321570"/>
    </source>
</evidence>
<dbReference type="InterPro" id="IPR035983">
    <property type="entry name" value="Hect_E3_ubiquitin_ligase"/>
</dbReference>
<evidence type="ECO:0000256" key="6">
    <source>
        <dbReference type="PIRNR" id="PIRNR001569"/>
    </source>
</evidence>
<evidence type="ECO:0000259" key="11">
    <source>
        <dbReference type="PROSITE" id="PS50020"/>
    </source>
</evidence>
<dbReference type="InterPro" id="IPR024928">
    <property type="entry name" value="E3_ub_ligase_SMURF1"/>
</dbReference>
<organism evidence="13 14">
    <name type="scientific">Hymenolepis diminuta</name>
    <name type="common">Rat tapeworm</name>
    <dbReference type="NCBI Taxonomy" id="6216"/>
    <lineage>
        <taxon>Eukaryota</taxon>
        <taxon>Metazoa</taxon>
        <taxon>Spiralia</taxon>
        <taxon>Lophotrochozoa</taxon>
        <taxon>Platyhelminthes</taxon>
        <taxon>Cestoda</taxon>
        <taxon>Eucestoda</taxon>
        <taxon>Cyclophyllidea</taxon>
        <taxon>Hymenolepididae</taxon>
        <taxon>Hymenolepis</taxon>
    </lineage>
</organism>
<dbReference type="SMART" id="SM00119">
    <property type="entry name" value="HECTc"/>
    <property type="match status" value="1"/>
</dbReference>
<dbReference type="GO" id="GO:0016567">
    <property type="term" value="P:protein ubiquitination"/>
    <property type="evidence" value="ECO:0007669"/>
    <property type="project" value="UniProtKB-UniPathway"/>
</dbReference>
<feature type="domain" description="HECT" evidence="12">
    <location>
        <begin position="407"/>
        <end position="741"/>
    </location>
</feature>
<dbReference type="CDD" id="cd00201">
    <property type="entry name" value="WW"/>
    <property type="match status" value="2"/>
</dbReference>
<name>A0A564YA85_HYMDI</name>
<feature type="active site" description="Glycyl thioester intermediate" evidence="7 8">
    <location>
        <position position="709"/>
    </location>
</feature>
<evidence type="ECO:0000259" key="10">
    <source>
        <dbReference type="PROSITE" id="PS50004"/>
    </source>
</evidence>
<sequence>MSQEPGLFQVNVTVKQAILNSQNTTGIRTYVEVFAGSRSSFKTDVSPKSWSPSWNHPFSVIVTPYSSLQFKVVQVVKFGPNSLFGESQLDVYPILKLYNGKVPSVVHTLSIIKKDVVRGTLIVNFGPLEVDLRMFPPPPVVRDQPVAMETSSSTALNANELLPSSSLESHLTNGQASTSQPTVETVGSQRSRNQISTSPPSATTVTMGSNFWAELLRALFDPSPPFTPETTHRRWGSAAQPNLRLPRSDWTDAAGEHSSRHVTGDPKFSDDSLLPDGWERRIDPESGRKYFVNHKNCTTQWEDPRERGMDESRPLPPGWEKRYTAAGQRFFIDHNSRTTTFIDPRTGQHAGSLGSLGVPVQYERNFRAKLAYFRAQCATHLLNGHAKLTISRDGLLEESFQQIQRLPVSDLRKRLCITFLGEEGLDYGGIAREWFLRVSRDFFNPMFGLFEYTGAHYSLQINPASDVANVAHLEYFHFIGRVIGMALFHGRCIDGGFTLAFYKRILGRKVCLQDLELVDHDFYQSLAFIRDNDVDESDLGLYFSGNYCKFGSLQEDELKPGGKEIKVTEANKVEYLKLMVEWRLNRGVTEQTESFLKGLFEVVDPSWLQVFDERELELLLSGMPELDVEDWRANTVYRKYTPTSKQVVWFWQFVKSLDKEKRARLLQFITGTCHIPLGGFAELMGSNGRQLFCIERTGMEAWLPRSHTCFNRLDLPPYTSFEQLREKLLLAIEETEGFGQE</sequence>
<dbReference type="UniPathway" id="UPA00143"/>
<dbReference type="Pfam" id="PF00168">
    <property type="entry name" value="C2"/>
    <property type="match status" value="1"/>
</dbReference>
<comment type="pathway">
    <text evidence="2 6">Protein modification; protein ubiquitination.</text>
</comment>
<dbReference type="PROSITE" id="PS50004">
    <property type="entry name" value="C2"/>
    <property type="match status" value="1"/>
</dbReference>
<dbReference type="InterPro" id="IPR000008">
    <property type="entry name" value="C2_dom"/>
</dbReference>
<keyword evidence="3 6" id="KW-0808">Transferase</keyword>